<dbReference type="Proteomes" id="UP001472677">
    <property type="component" value="Unassembled WGS sequence"/>
</dbReference>
<reference evidence="2 3" key="1">
    <citation type="journal article" date="2024" name="G3 (Bethesda)">
        <title>Genome assembly of Hibiscus sabdariffa L. provides insights into metabolisms of medicinal natural products.</title>
        <authorList>
            <person name="Kim T."/>
        </authorList>
    </citation>
    <scope>NUCLEOTIDE SEQUENCE [LARGE SCALE GENOMIC DNA]</scope>
    <source>
        <strain evidence="2">TK-2024</strain>
        <tissue evidence="2">Old leaves</tissue>
    </source>
</reference>
<proteinExistence type="predicted"/>
<comment type="caution">
    <text evidence="2">The sequence shown here is derived from an EMBL/GenBank/DDBJ whole genome shotgun (WGS) entry which is preliminary data.</text>
</comment>
<sequence>MSEPSLRVPSETPEDSDRPNLSRTFNYSVSVKRNPIHIQFMDSEAPHPGGLCGVCCSVPSICDMYFVY</sequence>
<dbReference type="EMBL" id="JBBPBM010002396">
    <property type="protein sequence ID" value="KAK8478888.1"/>
    <property type="molecule type" value="Genomic_DNA"/>
</dbReference>
<gene>
    <name evidence="2" type="ORF">V6N12_019798</name>
</gene>
<organism evidence="2 3">
    <name type="scientific">Hibiscus sabdariffa</name>
    <name type="common">roselle</name>
    <dbReference type="NCBI Taxonomy" id="183260"/>
    <lineage>
        <taxon>Eukaryota</taxon>
        <taxon>Viridiplantae</taxon>
        <taxon>Streptophyta</taxon>
        <taxon>Embryophyta</taxon>
        <taxon>Tracheophyta</taxon>
        <taxon>Spermatophyta</taxon>
        <taxon>Magnoliopsida</taxon>
        <taxon>eudicotyledons</taxon>
        <taxon>Gunneridae</taxon>
        <taxon>Pentapetalae</taxon>
        <taxon>rosids</taxon>
        <taxon>malvids</taxon>
        <taxon>Malvales</taxon>
        <taxon>Malvaceae</taxon>
        <taxon>Malvoideae</taxon>
        <taxon>Hibiscus</taxon>
    </lineage>
</organism>
<protein>
    <submittedName>
        <fullName evidence="2">Uncharacterized protein</fullName>
    </submittedName>
</protein>
<keyword evidence="3" id="KW-1185">Reference proteome</keyword>
<evidence type="ECO:0000256" key="1">
    <source>
        <dbReference type="SAM" id="MobiDB-lite"/>
    </source>
</evidence>
<evidence type="ECO:0000313" key="3">
    <source>
        <dbReference type="Proteomes" id="UP001472677"/>
    </source>
</evidence>
<accession>A0ABR1ZES3</accession>
<feature type="region of interest" description="Disordered" evidence="1">
    <location>
        <begin position="1"/>
        <end position="23"/>
    </location>
</feature>
<name>A0ABR1ZES3_9ROSI</name>
<evidence type="ECO:0000313" key="2">
    <source>
        <dbReference type="EMBL" id="KAK8478888.1"/>
    </source>
</evidence>